<sequence length="72" mass="8168">MINIQIFADDDGLTSLAIEINNNRKLLLKPGYLDEDSLRPPVSGFAPENSIEIWLVNSTFNDESENFQNKEI</sequence>
<keyword evidence="2" id="KW-1185">Reference proteome</keyword>
<evidence type="ECO:0000313" key="1">
    <source>
        <dbReference type="EMBL" id="REG06096.1"/>
    </source>
</evidence>
<evidence type="ECO:0000313" key="2">
    <source>
        <dbReference type="Proteomes" id="UP000256388"/>
    </source>
</evidence>
<proteinExistence type="predicted"/>
<accession>A0A347ZQJ1</accession>
<organism evidence="1 2">
    <name type="scientific">Pelolinea submarina</name>
    <dbReference type="NCBI Taxonomy" id="913107"/>
    <lineage>
        <taxon>Bacteria</taxon>
        <taxon>Bacillati</taxon>
        <taxon>Chloroflexota</taxon>
        <taxon>Anaerolineae</taxon>
        <taxon>Anaerolineales</taxon>
        <taxon>Anaerolineaceae</taxon>
        <taxon>Pelolinea</taxon>
    </lineage>
</organism>
<gene>
    <name evidence="1" type="ORF">DFR64_2524</name>
</gene>
<dbReference type="RefSeq" id="WP_116225799.1">
    <property type="nucleotide sequence ID" value="NZ_AP018437.1"/>
</dbReference>
<reference evidence="1 2" key="1">
    <citation type="submission" date="2018-08" db="EMBL/GenBank/DDBJ databases">
        <title>Genomic Encyclopedia of Type Strains, Phase IV (KMG-IV): sequencing the most valuable type-strain genomes for metagenomic binning, comparative biology and taxonomic classification.</title>
        <authorList>
            <person name="Goeker M."/>
        </authorList>
    </citation>
    <scope>NUCLEOTIDE SEQUENCE [LARGE SCALE GENOMIC DNA]</scope>
    <source>
        <strain evidence="1 2">DSM 23923</strain>
    </source>
</reference>
<comment type="caution">
    <text evidence="1">The sequence shown here is derived from an EMBL/GenBank/DDBJ whole genome shotgun (WGS) entry which is preliminary data.</text>
</comment>
<protein>
    <submittedName>
        <fullName evidence="1">Uncharacterized protein</fullName>
    </submittedName>
</protein>
<dbReference type="Proteomes" id="UP000256388">
    <property type="component" value="Unassembled WGS sequence"/>
</dbReference>
<name>A0A347ZQJ1_9CHLR</name>
<dbReference type="AlphaFoldDB" id="A0A347ZQJ1"/>
<dbReference type="EMBL" id="QUMS01000004">
    <property type="protein sequence ID" value="REG06096.1"/>
    <property type="molecule type" value="Genomic_DNA"/>
</dbReference>